<name>A0A2W5PXA1_9BACT</name>
<feature type="non-terminal residue" evidence="5">
    <location>
        <position position="155"/>
    </location>
</feature>
<comment type="similarity">
    <text evidence="1 2">Belongs to the peptidase A24 family.</text>
</comment>
<evidence type="ECO:0000259" key="4">
    <source>
        <dbReference type="Pfam" id="PF01478"/>
    </source>
</evidence>
<dbReference type="PANTHER" id="PTHR30487:SF0">
    <property type="entry name" value="PREPILIN LEADER PEPTIDASE_N-METHYLTRANSFERASE-RELATED"/>
    <property type="match status" value="1"/>
</dbReference>
<dbReference type="Proteomes" id="UP000249417">
    <property type="component" value="Unassembled WGS sequence"/>
</dbReference>
<accession>A0A2W5PXA1</accession>
<comment type="caution">
    <text evidence="5">The sequence shown here is derived from an EMBL/GenBank/DDBJ whole genome shotgun (WGS) entry which is preliminary data.</text>
</comment>
<feature type="transmembrane region" description="Helical" evidence="3">
    <location>
        <begin position="6"/>
        <end position="32"/>
    </location>
</feature>
<dbReference type="Gene3D" id="1.20.120.1220">
    <property type="match status" value="1"/>
</dbReference>
<evidence type="ECO:0000313" key="6">
    <source>
        <dbReference type="Proteomes" id="UP000249417"/>
    </source>
</evidence>
<dbReference type="GO" id="GO:0006465">
    <property type="term" value="P:signal peptide processing"/>
    <property type="evidence" value="ECO:0007669"/>
    <property type="project" value="TreeGrafter"/>
</dbReference>
<dbReference type="PANTHER" id="PTHR30487">
    <property type="entry name" value="TYPE 4 PREPILIN-LIKE PROTEINS LEADER PEPTIDE-PROCESSING ENZYME"/>
    <property type="match status" value="1"/>
</dbReference>
<evidence type="ECO:0000256" key="3">
    <source>
        <dbReference type="SAM" id="Phobius"/>
    </source>
</evidence>
<gene>
    <name evidence="5" type="ORF">DI551_11630</name>
</gene>
<feature type="transmembrane region" description="Helical" evidence="3">
    <location>
        <begin position="73"/>
        <end position="92"/>
    </location>
</feature>
<dbReference type="GO" id="GO:0005886">
    <property type="term" value="C:plasma membrane"/>
    <property type="evidence" value="ECO:0007669"/>
    <property type="project" value="TreeGrafter"/>
</dbReference>
<keyword evidence="3" id="KW-0472">Membrane</keyword>
<evidence type="ECO:0000256" key="2">
    <source>
        <dbReference type="RuleBase" id="RU003793"/>
    </source>
</evidence>
<keyword evidence="3" id="KW-1133">Transmembrane helix</keyword>
<keyword evidence="3" id="KW-0812">Transmembrane</keyword>
<reference evidence="5 6" key="1">
    <citation type="submission" date="2017-08" db="EMBL/GenBank/DDBJ databases">
        <title>Infants hospitalized years apart are colonized by the same room-sourced microbial strains.</title>
        <authorList>
            <person name="Brooks B."/>
            <person name="Olm M.R."/>
            <person name="Firek B.A."/>
            <person name="Baker R."/>
            <person name="Thomas B.C."/>
            <person name="Morowitz M.J."/>
            <person name="Banfield J.F."/>
        </authorList>
    </citation>
    <scope>NUCLEOTIDE SEQUENCE [LARGE SCALE GENOMIC DNA]</scope>
    <source>
        <strain evidence="5">S2_005_002_R2_29</strain>
    </source>
</reference>
<evidence type="ECO:0000313" key="5">
    <source>
        <dbReference type="EMBL" id="PZQ43710.1"/>
    </source>
</evidence>
<proteinExistence type="inferred from homology"/>
<dbReference type="AlphaFoldDB" id="A0A2W5PXA1"/>
<dbReference type="InterPro" id="IPR050882">
    <property type="entry name" value="Prepilin_peptidase/N-MTase"/>
</dbReference>
<evidence type="ECO:0000256" key="1">
    <source>
        <dbReference type="ARBA" id="ARBA00005801"/>
    </source>
</evidence>
<feature type="domain" description="Prepilin type IV endopeptidase peptidase" evidence="4">
    <location>
        <begin position="22"/>
        <end position="135"/>
    </location>
</feature>
<organism evidence="5 6">
    <name type="scientific">Micavibrio aeruginosavorus</name>
    <dbReference type="NCBI Taxonomy" id="349221"/>
    <lineage>
        <taxon>Bacteria</taxon>
        <taxon>Pseudomonadati</taxon>
        <taxon>Bdellovibrionota</taxon>
        <taxon>Bdellovibrionia</taxon>
        <taxon>Bdellovibrionales</taxon>
        <taxon>Pseudobdellovibrionaceae</taxon>
        <taxon>Micavibrio</taxon>
    </lineage>
</organism>
<feature type="transmembrane region" description="Helical" evidence="3">
    <location>
        <begin position="113"/>
        <end position="139"/>
    </location>
</feature>
<dbReference type="InterPro" id="IPR000045">
    <property type="entry name" value="Prepilin_IV_endopep_pep"/>
</dbReference>
<feature type="transmembrane region" description="Helical" evidence="3">
    <location>
        <begin position="44"/>
        <end position="61"/>
    </location>
</feature>
<dbReference type="PRINTS" id="PR00864">
    <property type="entry name" value="PREPILNPTASE"/>
</dbReference>
<dbReference type="EMBL" id="QFQB01000136">
    <property type="protein sequence ID" value="PZQ43710.1"/>
    <property type="molecule type" value="Genomic_DNA"/>
</dbReference>
<protein>
    <recommendedName>
        <fullName evidence="4">Prepilin type IV endopeptidase peptidase domain-containing protein</fullName>
    </recommendedName>
</protein>
<sequence>MLLVITLFYAFGLLWSMLPVLLAVPFLFAALMIDWEHMILPDELNLALFILAVAHILLLEYESGWDSSMALDRVMAAVLLTTCLWLFSKIIGFWKKRQALGRGDLKFLPSAGLFIGLQALPSFLAVSGALGIATALLGLKNHPDQAFPFGPALII</sequence>
<dbReference type="InterPro" id="IPR014032">
    <property type="entry name" value="Peptidase_A24A_bac"/>
</dbReference>
<dbReference type="Pfam" id="PF01478">
    <property type="entry name" value="Peptidase_A24"/>
    <property type="match status" value="1"/>
</dbReference>
<dbReference type="GO" id="GO:0004190">
    <property type="term" value="F:aspartic-type endopeptidase activity"/>
    <property type="evidence" value="ECO:0007669"/>
    <property type="project" value="InterPro"/>
</dbReference>